<sequence>MSTPSPPKSTGAAPTASAPVTPAIALPPLPPVKYAAATTGGKWAIVARSDDTDATDANAKAQQEGRRRVKQALAAVLGSEQLVVLVGLGPSAGVGGPKMSDLWRKVRDKDQASFEAIQAKVGDTTPLGETGDIEALLSKCQLLAHLPVGVDPSVATFISEAEKIIADACRDFVATADLSDHEHLVRVLARRPQGKPRTRIFTTNYDLCIERAAGNSGAHIVDGFGRESTPVFDGINFDIDFVRRRIESKSPEYLDGVVHLAKLHGSVDWATEDNRIVRREKPAAPVLIYPRSDKFELSYRQPFLEMMSQLQSALRQPNIGLLVLGFGFADAHLSEMILSAIKRNLSMKVVVATLHCEQHCNDANNWAYRPKIHLMQKLLSQGDSRIALVDATFPDLVRLVPDLGTETEEDKLRAMLRKLIT</sequence>
<keyword evidence="3" id="KW-1185">Reference proteome</keyword>
<evidence type="ECO:0000256" key="1">
    <source>
        <dbReference type="SAM" id="MobiDB-lite"/>
    </source>
</evidence>
<dbReference type="Pfam" id="PF13289">
    <property type="entry name" value="SIR2_2"/>
    <property type="match status" value="1"/>
</dbReference>
<evidence type="ECO:0000313" key="2">
    <source>
        <dbReference type="EMBL" id="CAG4968427.1"/>
    </source>
</evidence>
<evidence type="ECO:0000313" key="3">
    <source>
        <dbReference type="Proteomes" id="UP000680116"/>
    </source>
</evidence>
<protein>
    <recommendedName>
        <fullName evidence="4">SIR2-like domain-containing protein</fullName>
    </recommendedName>
</protein>
<dbReference type="EMBL" id="OU015430">
    <property type="protein sequence ID" value="CAG4968427.1"/>
    <property type="molecule type" value="Genomic_DNA"/>
</dbReference>
<evidence type="ECO:0008006" key="4">
    <source>
        <dbReference type="Google" id="ProtNLM"/>
    </source>
</evidence>
<organism evidence="2 3">
    <name type="scientific">Novilysobacter luteus</name>
    <dbReference type="NCBI Taxonomy" id="2822368"/>
    <lineage>
        <taxon>Bacteria</taxon>
        <taxon>Pseudomonadati</taxon>
        <taxon>Pseudomonadota</taxon>
        <taxon>Gammaproteobacteria</taxon>
        <taxon>Lysobacterales</taxon>
        <taxon>Lysobacteraceae</taxon>
        <taxon>Novilysobacter</taxon>
    </lineage>
</organism>
<dbReference type="Proteomes" id="UP000680116">
    <property type="component" value="Chromosome"/>
</dbReference>
<accession>A0ABN7QVB2</accession>
<reference evidence="2 3" key="1">
    <citation type="submission" date="2021-04" db="EMBL/GenBank/DDBJ databases">
        <authorList>
            <person name="Rodrigo-Torres L."/>
            <person name="Arahal R. D."/>
            <person name="Lucena T."/>
        </authorList>
    </citation>
    <scope>NUCLEOTIDE SEQUENCE [LARGE SCALE GENOMIC DNA]</scope>
    <source>
        <strain evidence="2 3">CECT 30171</strain>
    </source>
</reference>
<feature type="region of interest" description="Disordered" evidence="1">
    <location>
        <begin position="1"/>
        <end position="24"/>
    </location>
</feature>
<proteinExistence type="predicted"/>
<name>A0ABN7QVB2_9GAMM</name>
<feature type="compositionally biased region" description="Low complexity" evidence="1">
    <location>
        <begin position="8"/>
        <end position="24"/>
    </location>
</feature>
<gene>
    <name evidence="2" type="ORF">LYB30171_00268</name>
</gene>